<name>A0ABD3PZF7_9STRA</name>
<proteinExistence type="predicted"/>
<dbReference type="PROSITE" id="PS51184">
    <property type="entry name" value="JMJC"/>
    <property type="match status" value="1"/>
</dbReference>
<evidence type="ECO:0000313" key="2">
    <source>
        <dbReference type="EMBL" id="KAL3793539.1"/>
    </source>
</evidence>
<dbReference type="Proteomes" id="UP001516023">
    <property type="component" value="Unassembled WGS sequence"/>
</dbReference>
<sequence length="335" mass="38669">MSKAIQCSSSIFRHAGRFRRNCRFFSSLLPSTHPFNRSSIEPSPYHGKTQHVPISLLHHIRLQNEDHQIELANTLRPYYESQNPHLLRHLFASCDAIYFWSSLEYWRVAVGDDTDVEVEIGLSYNKGERVTMKFGDYLDYLSLCIESDGSKSNSIQQEHGQFGKQIDVAYLAQNELFSQVQNDIPIPQFCCDPNARHNLGKGMLYHTMLWMGPRHTVSPLHYDPLDNLLIQAVGWKRVLLFPPDCTTISRDAPDDASNVDFDGKLWHYAGVDGNQYNTSAVDIENPDYDRYPNFKHAPVPYECTLAPGDALFIPKKWWHHVRSLDWSVSANIWWR</sequence>
<evidence type="ECO:0000259" key="1">
    <source>
        <dbReference type="PROSITE" id="PS51184"/>
    </source>
</evidence>
<dbReference type="PANTHER" id="PTHR12461">
    <property type="entry name" value="HYPOXIA-INDUCIBLE FACTOR 1 ALPHA INHIBITOR-RELATED"/>
    <property type="match status" value="1"/>
</dbReference>
<feature type="domain" description="JmjC" evidence="1">
    <location>
        <begin position="175"/>
        <end position="335"/>
    </location>
</feature>
<dbReference type="Gene3D" id="2.60.120.650">
    <property type="entry name" value="Cupin"/>
    <property type="match status" value="1"/>
</dbReference>
<comment type="caution">
    <text evidence="2">The sequence shown here is derived from an EMBL/GenBank/DDBJ whole genome shotgun (WGS) entry which is preliminary data.</text>
</comment>
<accession>A0ABD3PZF7</accession>
<reference evidence="2 3" key="1">
    <citation type="journal article" date="2020" name="G3 (Bethesda)">
        <title>Improved Reference Genome for Cyclotella cryptica CCMP332, a Model for Cell Wall Morphogenesis, Salinity Adaptation, and Lipid Production in Diatoms (Bacillariophyta).</title>
        <authorList>
            <person name="Roberts W.R."/>
            <person name="Downey K.M."/>
            <person name="Ruck E.C."/>
            <person name="Traller J.C."/>
            <person name="Alverson A.J."/>
        </authorList>
    </citation>
    <scope>NUCLEOTIDE SEQUENCE [LARGE SCALE GENOMIC DNA]</scope>
    <source>
        <strain evidence="2 3">CCMP332</strain>
    </source>
</reference>
<dbReference type="EMBL" id="JABMIG020000090">
    <property type="protein sequence ID" value="KAL3793539.1"/>
    <property type="molecule type" value="Genomic_DNA"/>
</dbReference>
<dbReference type="SUPFAM" id="SSF51197">
    <property type="entry name" value="Clavaminate synthase-like"/>
    <property type="match status" value="1"/>
</dbReference>
<dbReference type="SMART" id="SM00558">
    <property type="entry name" value="JmjC"/>
    <property type="match status" value="1"/>
</dbReference>
<dbReference type="InterPro" id="IPR041667">
    <property type="entry name" value="Cupin_8"/>
</dbReference>
<dbReference type="InterPro" id="IPR003347">
    <property type="entry name" value="JmjC_dom"/>
</dbReference>
<keyword evidence="3" id="KW-1185">Reference proteome</keyword>
<evidence type="ECO:0000313" key="3">
    <source>
        <dbReference type="Proteomes" id="UP001516023"/>
    </source>
</evidence>
<dbReference type="Pfam" id="PF13621">
    <property type="entry name" value="Cupin_8"/>
    <property type="match status" value="1"/>
</dbReference>
<dbReference type="AlphaFoldDB" id="A0ABD3PZF7"/>
<dbReference type="PANTHER" id="PTHR12461:SF105">
    <property type="entry name" value="HYPOXIA-INDUCIBLE FACTOR 1-ALPHA INHIBITOR"/>
    <property type="match status" value="1"/>
</dbReference>
<gene>
    <name evidence="2" type="ORF">HJC23_007279</name>
</gene>
<organism evidence="2 3">
    <name type="scientific">Cyclotella cryptica</name>
    <dbReference type="NCBI Taxonomy" id="29204"/>
    <lineage>
        <taxon>Eukaryota</taxon>
        <taxon>Sar</taxon>
        <taxon>Stramenopiles</taxon>
        <taxon>Ochrophyta</taxon>
        <taxon>Bacillariophyta</taxon>
        <taxon>Coscinodiscophyceae</taxon>
        <taxon>Thalassiosirophycidae</taxon>
        <taxon>Stephanodiscales</taxon>
        <taxon>Stephanodiscaceae</taxon>
        <taxon>Cyclotella</taxon>
    </lineage>
</organism>
<protein>
    <recommendedName>
        <fullName evidence="1">JmjC domain-containing protein</fullName>
    </recommendedName>
</protein>